<gene>
    <name evidence="5" type="ORF">G0Q07_17145</name>
</gene>
<keyword evidence="2" id="KW-0547">Nucleotide-binding</keyword>
<feature type="domain" description="ABC transporter" evidence="4">
    <location>
        <begin position="7"/>
        <end position="245"/>
    </location>
</feature>
<dbReference type="SUPFAM" id="SSF52540">
    <property type="entry name" value="P-loop containing nucleoside triphosphate hydrolases"/>
    <property type="match status" value="1"/>
</dbReference>
<dbReference type="PROSITE" id="PS00211">
    <property type="entry name" value="ABC_TRANSPORTER_1"/>
    <property type="match status" value="1"/>
</dbReference>
<evidence type="ECO:0000256" key="1">
    <source>
        <dbReference type="ARBA" id="ARBA00022448"/>
    </source>
</evidence>
<dbReference type="Proteomes" id="UP000474630">
    <property type="component" value="Chromosome"/>
</dbReference>
<dbReference type="InterPro" id="IPR027417">
    <property type="entry name" value="P-loop_NTPase"/>
</dbReference>
<proteinExistence type="predicted"/>
<dbReference type="InterPro" id="IPR017871">
    <property type="entry name" value="ABC_transporter-like_CS"/>
</dbReference>
<dbReference type="Gene3D" id="3.40.50.300">
    <property type="entry name" value="P-loop containing nucleotide triphosphate hydrolases"/>
    <property type="match status" value="1"/>
</dbReference>
<dbReference type="PANTHER" id="PTHR43023">
    <property type="entry name" value="PROTEIN TRIGALACTOSYLDIACYLGLYCEROL 3, CHLOROPLASTIC"/>
    <property type="match status" value="1"/>
</dbReference>
<sequence>MKTENVIEIRNLKKAFGATPVLKGIDLDLHNGENIAILGQSGTGKSVLIKCIVGLITADSGTIKVIEKDLLDLNNAELAELRQKIGYLFQGGALYDSMTVRQNLEFPVRRTQILKGKKNEVNDMVKEALENVGLLDAIDKMPSELSGGMKKRVGLARTLILKPRIILYDEPTTGLDPVSSGEISELILEVQEKYNTSSIIITHDMKCAEITANRLKLMVDGKFYSEGTFNELKESDDKKINAYFK</sequence>
<keyword evidence="6" id="KW-1185">Reference proteome</keyword>
<reference evidence="5 6" key="1">
    <citation type="submission" date="2020-02" db="EMBL/GenBank/DDBJ databases">
        <title>Genome sequencing for Draconibacterium sp. strain M1.</title>
        <authorList>
            <person name="Park S.-J."/>
        </authorList>
    </citation>
    <scope>NUCLEOTIDE SEQUENCE [LARGE SCALE GENOMIC DNA]</scope>
    <source>
        <strain evidence="5 6">M1</strain>
    </source>
</reference>
<dbReference type="Pfam" id="PF00005">
    <property type="entry name" value="ABC_tran"/>
    <property type="match status" value="1"/>
</dbReference>
<dbReference type="EMBL" id="CP048409">
    <property type="protein sequence ID" value="QIA09326.1"/>
    <property type="molecule type" value="Genomic_DNA"/>
</dbReference>
<dbReference type="PROSITE" id="PS50893">
    <property type="entry name" value="ABC_TRANSPORTER_2"/>
    <property type="match status" value="1"/>
</dbReference>
<dbReference type="SMART" id="SM00382">
    <property type="entry name" value="AAA"/>
    <property type="match status" value="1"/>
</dbReference>
<dbReference type="PANTHER" id="PTHR43023:SF3">
    <property type="entry name" value="PROTEIN TRIGALACTOSYLDIACYLGLYCEROL 3, CHLOROPLASTIC"/>
    <property type="match status" value="1"/>
</dbReference>
<organism evidence="5 6">
    <name type="scientific">Draconibacterium halophilum</name>
    <dbReference type="NCBI Taxonomy" id="2706887"/>
    <lineage>
        <taxon>Bacteria</taxon>
        <taxon>Pseudomonadati</taxon>
        <taxon>Bacteroidota</taxon>
        <taxon>Bacteroidia</taxon>
        <taxon>Marinilabiliales</taxon>
        <taxon>Prolixibacteraceae</taxon>
        <taxon>Draconibacterium</taxon>
    </lineage>
</organism>
<keyword evidence="1" id="KW-0813">Transport</keyword>
<dbReference type="KEGG" id="drc:G0Q07_17145"/>
<dbReference type="GO" id="GO:0005524">
    <property type="term" value="F:ATP binding"/>
    <property type="evidence" value="ECO:0007669"/>
    <property type="project" value="UniProtKB-KW"/>
</dbReference>
<evidence type="ECO:0000313" key="6">
    <source>
        <dbReference type="Proteomes" id="UP000474630"/>
    </source>
</evidence>
<name>A0A6C0RH47_9BACT</name>
<keyword evidence="3 5" id="KW-0067">ATP-binding</keyword>
<dbReference type="InterPro" id="IPR003593">
    <property type="entry name" value="AAA+_ATPase"/>
</dbReference>
<dbReference type="RefSeq" id="WP_163348298.1">
    <property type="nucleotide sequence ID" value="NZ_CP048409.1"/>
</dbReference>
<evidence type="ECO:0000313" key="5">
    <source>
        <dbReference type="EMBL" id="QIA09326.1"/>
    </source>
</evidence>
<evidence type="ECO:0000259" key="4">
    <source>
        <dbReference type="PROSITE" id="PS50893"/>
    </source>
</evidence>
<evidence type="ECO:0000256" key="2">
    <source>
        <dbReference type="ARBA" id="ARBA00022741"/>
    </source>
</evidence>
<dbReference type="AlphaFoldDB" id="A0A6C0RH47"/>
<evidence type="ECO:0000256" key="3">
    <source>
        <dbReference type="ARBA" id="ARBA00022840"/>
    </source>
</evidence>
<dbReference type="GO" id="GO:0016887">
    <property type="term" value="F:ATP hydrolysis activity"/>
    <property type="evidence" value="ECO:0007669"/>
    <property type="project" value="InterPro"/>
</dbReference>
<dbReference type="InterPro" id="IPR003439">
    <property type="entry name" value="ABC_transporter-like_ATP-bd"/>
</dbReference>
<protein>
    <submittedName>
        <fullName evidence="5">ATP-binding cassette domain-containing protein</fullName>
    </submittedName>
</protein>
<accession>A0A6C0RH47</accession>